<dbReference type="Proteomes" id="UP001161691">
    <property type="component" value="Unassembled WGS sequence"/>
</dbReference>
<keyword evidence="2" id="KW-1133">Transmembrane helix</keyword>
<dbReference type="PROSITE" id="PS50042">
    <property type="entry name" value="CNMP_BINDING_3"/>
    <property type="match status" value="1"/>
</dbReference>
<feature type="transmembrane region" description="Helical" evidence="2">
    <location>
        <begin position="369"/>
        <end position="389"/>
    </location>
</feature>
<dbReference type="EMBL" id="JAGRPV010000001">
    <property type="protein sequence ID" value="MDI4645684.1"/>
    <property type="molecule type" value="Genomic_DNA"/>
</dbReference>
<dbReference type="RefSeq" id="WP_282908589.1">
    <property type="nucleotide sequence ID" value="NZ_JAGRPV010000001.1"/>
</dbReference>
<dbReference type="InterPro" id="IPR036259">
    <property type="entry name" value="MFS_trans_sf"/>
</dbReference>
<proteinExistence type="predicted"/>
<dbReference type="InterPro" id="IPR000595">
    <property type="entry name" value="cNMP-bd_dom"/>
</dbReference>
<dbReference type="SUPFAM" id="SSF51206">
    <property type="entry name" value="cAMP-binding domain-like"/>
    <property type="match status" value="1"/>
</dbReference>
<evidence type="ECO:0000256" key="1">
    <source>
        <dbReference type="ARBA" id="ARBA00023159"/>
    </source>
</evidence>
<feature type="transmembrane region" description="Helical" evidence="2">
    <location>
        <begin position="20"/>
        <end position="41"/>
    </location>
</feature>
<evidence type="ECO:0000256" key="2">
    <source>
        <dbReference type="SAM" id="Phobius"/>
    </source>
</evidence>
<feature type="transmembrane region" description="Helical" evidence="2">
    <location>
        <begin position="295"/>
        <end position="315"/>
    </location>
</feature>
<dbReference type="InterPro" id="IPR014710">
    <property type="entry name" value="RmlC-like_jellyroll"/>
</dbReference>
<dbReference type="Gene3D" id="1.25.10.10">
    <property type="entry name" value="Leucine-rich Repeat Variant"/>
    <property type="match status" value="2"/>
</dbReference>
<comment type="caution">
    <text evidence="4">The sequence shown here is derived from an EMBL/GenBank/DDBJ whole genome shotgun (WGS) entry which is preliminary data.</text>
</comment>
<feature type="transmembrane region" description="Helical" evidence="2">
    <location>
        <begin position="395"/>
        <end position="418"/>
    </location>
</feature>
<evidence type="ECO:0000313" key="4">
    <source>
        <dbReference type="EMBL" id="MDI4645684.1"/>
    </source>
</evidence>
<feature type="domain" description="Cyclic nucleotide-binding" evidence="3">
    <location>
        <begin position="878"/>
        <end position="982"/>
    </location>
</feature>
<dbReference type="InterPro" id="IPR011989">
    <property type="entry name" value="ARM-like"/>
</dbReference>
<feature type="transmembrane region" description="Helical" evidence="2">
    <location>
        <begin position="269"/>
        <end position="288"/>
    </location>
</feature>
<keyword evidence="5" id="KW-1185">Reference proteome</keyword>
<keyword evidence="1" id="KW-0010">Activator</keyword>
<dbReference type="Pfam" id="PF13646">
    <property type="entry name" value="HEAT_2"/>
    <property type="match status" value="1"/>
</dbReference>
<dbReference type="InterPro" id="IPR004155">
    <property type="entry name" value="PBS_lyase_HEAT"/>
</dbReference>
<dbReference type="SMART" id="SM00567">
    <property type="entry name" value="EZ_HEAT"/>
    <property type="match status" value="3"/>
</dbReference>
<organism evidence="4 5">
    <name type="scientific">Cohnella hashimotonis</name>
    <dbReference type="NCBI Taxonomy" id="2826895"/>
    <lineage>
        <taxon>Bacteria</taxon>
        <taxon>Bacillati</taxon>
        <taxon>Bacillota</taxon>
        <taxon>Bacilli</taxon>
        <taxon>Bacillales</taxon>
        <taxon>Paenibacillaceae</taxon>
        <taxon>Cohnella</taxon>
    </lineage>
</organism>
<gene>
    <name evidence="4" type="ORF">KB449_11955</name>
</gene>
<reference evidence="4" key="1">
    <citation type="submission" date="2023-04" db="EMBL/GenBank/DDBJ databases">
        <title>Comparative genomic analysis of Cohnella hashimotonis sp. nov., isolated from the International Space Station.</title>
        <authorList>
            <person name="Venkateswaran K."/>
            <person name="Simpson A."/>
        </authorList>
    </citation>
    <scope>NUCLEOTIDE SEQUENCE</scope>
    <source>
        <strain evidence="4">F6_2S_P_1</strain>
    </source>
</reference>
<evidence type="ECO:0000313" key="5">
    <source>
        <dbReference type="Proteomes" id="UP001161691"/>
    </source>
</evidence>
<feature type="transmembrane region" description="Helical" evidence="2">
    <location>
        <begin position="115"/>
        <end position="139"/>
    </location>
</feature>
<dbReference type="Gene3D" id="2.60.120.10">
    <property type="entry name" value="Jelly Rolls"/>
    <property type="match status" value="1"/>
</dbReference>
<keyword evidence="2" id="KW-0812">Transmembrane</keyword>
<protein>
    <submittedName>
        <fullName evidence="4">HEAT repeat domain-containing protein</fullName>
    </submittedName>
</protein>
<keyword evidence="2" id="KW-0472">Membrane</keyword>
<sequence length="1012" mass="109415">MDMAQALGRLGVRAEDRRKLRLMTPIFLLCGIAEALTYNGFITLFSQRFGSEYLPYLYAGEAFILPLEAWFMSWLAVKLSKPALMKTMYAVMTAILLADTGMLAALKLADLDARWFYPVLFLTSSFVVRQQTVLLWSLAVDVCPTQQAKRLMPLFVSGATLGGAAGGLLTQALSPLGAELVYGLGPLLLIAASFNYRKAIAQYLVPLALKAQAAAEEESLSSFDYMKRTFRSPFLLSVMGLMTLMPALYYLAEFLFLNTAHASYPNEQQFARMFGIVSTLLFLLAFAVQLVSGKLVAWFGASGMLVAISGAYAAAFGLSAMLLGSQAAAVTAAAGAYMLTNVLIFYSAEPSYQLYYKTLPMQPRDGYRYAAQGLASFFGILLGAGLQSLHKAAGFSFPVLAAVGAGAALLLTALAWTVRRLYMRELVRGVQTIGLDDRELMDSYREFFSNSKAMGAVLTLLRDEQEGVRQLAADIVGRTQDGRYLPELLELLDDASPGVRTAALRAMKLTDADLQALVRIGAVLEDEEPAVRAEGVRQMARMKHLSSQAFFFLRVKLLDPHPAVVAEAVKAMYALESESSYEACFEAIERLLGQGGEPAAHVCDVVAELRLERFGAAVERLLADAHPSVRLAATACLGKLGAAHVVPQLLERLPAGDQELLAVTGQALIDMGDTALETLLAALSGAHAQTWRVAIGALAALLPEDDIRGRLTDEALRRMSELDKIAGYASAFRTVGREELAELAALRFHGQRQRVLEGVWSLLVRLTDEQVVAAIRRALDDVDDETRSSGLEVLAEGAGDRRLAQRLAAVLQTDYDSLGRLPVTMEEARLALDHAARSRDDWWPEMAAEAGRGRGSQMEAQGALGRLGKVIYLKNVPFFADLTLEELGLIAGIAVERVFEDGEALLLRGATSEALYVIVDGNVELTSVTAAGLEATLGVLGAGEVCGATSALDESASTVSAHALLGDVRALGLQREAITRLVRLYPDIGLGLLRASLARVRLLEEMLMRIDS</sequence>
<feature type="transmembrane region" description="Helical" evidence="2">
    <location>
        <begin position="327"/>
        <end position="348"/>
    </location>
</feature>
<evidence type="ECO:0000259" key="3">
    <source>
        <dbReference type="PROSITE" id="PS50042"/>
    </source>
</evidence>
<dbReference type="SUPFAM" id="SSF103473">
    <property type="entry name" value="MFS general substrate transporter"/>
    <property type="match status" value="1"/>
</dbReference>
<accession>A0ABT6TI96</accession>
<dbReference type="InterPro" id="IPR018490">
    <property type="entry name" value="cNMP-bd_dom_sf"/>
</dbReference>
<feature type="transmembrane region" description="Helical" evidence="2">
    <location>
        <begin position="89"/>
        <end position="109"/>
    </location>
</feature>
<dbReference type="SMART" id="SM00100">
    <property type="entry name" value="cNMP"/>
    <property type="match status" value="1"/>
</dbReference>
<dbReference type="InterPro" id="IPR016024">
    <property type="entry name" value="ARM-type_fold"/>
</dbReference>
<dbReference type="Pfam" id="PF00027">
    <property type="entry name" value="cNMP_binding"/>
    <property type="match status" value="1"/>
</dbReference>
<dbReference type="CDD" id="cd00038">
    <property type="entry name" value="CAP_ED"/>
    <property type="match status" value="1"/>
</dbReference>
<feature type="transmembrane region" description="Helical" evidence="2">
    <location>
        <begin position="53"/>
        <end position="77"/>
    </location>
</feature>
<dbReference type="SUPFAM" id="SSF48371">
    <property type="entry name" value="ARM repeat"/>
    <property type="match status" value="1"/>
</dbReference>
<name>A0ABT6TI96_9BACL</name>
<feature type="transmembrane region" description="Helical" evidence="2">
    <location>
        <begin position="151"/>
        <end position="174"/>
    </location>
</feature>
<feature type="transmembrane region" description="Helical" evidence="2">
    <location>
        <begin position="234"/>
        <end position="257"/>
    </location>
</feature>